<gene>
    <name evidence="11 13" type="primary">argS</name>
    <name evidence="13" type="ORF">MDUV_03180</name>
</gene>
<dbReference type="SMART" id="SM00836">
    <property type="entry name" value="DALR_1"/>
    <property type="match status" value="1"/>
</dbReference>
<dbReference type="PANTHER" id="PTHR11956:SF5">
    <property type="entry name" value="ARGININE--TRNA LIGASE, CYTOPLASMIC"/>
    <property type="match status" value="1"/>
</dbReference>
<dbReference type="InterPro" id="IPR036695">
    <property type="entry name" value="Arg-tRNA-synth_N_sf"/>
</dbReference>
<sequence length="550" mass="59103">MTPADLAELLKATATAVLAEHGLDTAALPATVTVERPRNPEHGDYATNLALQLGKKVGANPRELAGWLAAALAERDGIAAAEVAGPGFVNLRLEASAQNVIVANVLTGGADYGHSATLGGQKVNLEFVSANPTGPIHIGGTRWAAVGDALGRLLSTQGAAVTREYYFNDHGAQIDRFTNSLIAAAKGEPTPEDGYAGTYIGDIAAQVLAKEPDALSLPEDEMRETFRAIGVNLMFDHIKESLHEFGTDFDVYTHEDSMHTSGRVEQAITRLRDNGAIYEKDGAVWLRTTDHGDDKDRVVIKSDGQPAYIAGDLAYFLDKRQRGFDLCIYMLGADHHGYIARLKAAAAALGDDPATVEVLIGQMVNLVRDGQPVRMSKRAGTVITLDDLVEAIGVDAARYALIRSSVDTPIDIDLELWSSASNENPVYYVQYAHARLSALARNAADLGVTADTAHLDLLTHDKEGTLIRNIGEFPRVLKTAAALREPHRVSRYLEDLAGDYHRFYDSCRVLPQGDEPAGELHSARLALCAATRQVIANGLSILGVSAPERM</sequence>
<reference evidence="13 14" key="1">
    <citation type="journal article" date="2019" name="Emerg. Microbes Infect.">
        <title>Comprehensive subspecies identification of 175 nontuberculous mycobacteria species based on 7547 genomic profiles.</title>
        <authorList>
            <person name="Matsumoto Y."/>
            <person name="Kinjo T."/>
            <person name="Motooka D."/>
            <person name="Nabeya D."/>
            <person name="Jung N."/>
            <person name="Uechi K."/>
            <person name="Horii T."/>
            <person name="Iida T."/>
            <person name="Fujita J."/>
            <person name="Nakamura S."/>
        </authorList>
    </citation>
    <scope>NUCLEOTIDE SEQUENCE [LARGE SCALE GENOMIC DNA]</scope>
    <source>
        <strain evidence="13 14">JCM 6396</strain>
    </source>
</reference>
<evidence type="ECO:0000256" key="5">
    <source>
        <dbReference type="ARBA" id="ARBA00022598"/>
    </source>
</evidence>
<dbReference type="Pfam" id="PF05746">
    <property type="entry name" value="DALR_1"/>
    <property type="match status" value="1"/>
</dbReference>
<dbReference type="OrthoDB" id="9803211at2"/>
<keyword evidence="4 11" id="KW-0963">Cytoplasm</keyword>
<dbReference type="GO" id="GO:0005524">
    <property type="term" value="F:ATP binding"/>
    <property type="evidence" value="ECO:0007669"/>
    <property type="project" value="UniProtKB-UniRule"/>
</dbReference>
<keyword evidence="8 11" id="KW-0648">Protein biosynthesis</keyword>
<dbReference type="HAMAP" id="MF_00123">
    <property type="entry name" value="Arg_tRNA_synth"/>
    <property type="match status" value="1"/>
</dbReference>
<dbReference type="CDD" id="cd07956">
    <property type="entry name" value="Anticodon_Ia_Arg"/>
    <property type="match status" value="1"/>
</dbReference>
<keyword evidence="6 11" id="KW-0547">Nucleotide-binding</keyword>
<proteinExistence type="inferred from homology"/>
<dbReference type="KEGG" id="mdu:MDUV_03180"/>
<keyword evidence="5 11" id="KW-0436">Ligase</keyword>
<dbReference type="EC" id="6.1.1.19" evidence="11"/>
<dbReference type="Gene3D" id="3.40.50.620">
    <property type="entry name" value="HUPs"/>
    <property type="match status" value="1"/>
</dbReference>
<dbReference type="NCBIfam" id="TIGR00456">
    <property type="entry name" value="argS"/>
    <property type="match status" value="1"/>
</dbReference>
<evidence type="ECO:0000313" key="13">
    <source>
        <dbReference type="EMBL" id="BBX15458.1"/>
    </source>
</evidence>
<dbReference type="PRINTS" id="PR01038">
    <property type="entry name" value="TRNASYNTHARG"/>
</dbReference>
<comment type="similarity">
    <text evidence="2 11 12">Belongs to the class-I aminoacyl-tRNA synthetase family.</text>
</comment>
<feature type="short sequence motif" description="'HIGH' region" evidence="11">
    <location>
        <begin position="130"/>
        <end position="140"/>
    </location>
</feature>
<evidence type="ECO:0000313" key="14">
    <source>
        <dbReference type="Proteomes" id="UP000467006"/>
    </source>
</evidence>
<keyword evidence="9 11" id="KW-0030">Aminoacyl-tRNA synthetase</keyword>
<dbReference type="SUPFAM" id="SSF55190">
    <property type="entry name" value="Arginyl-tRNA synthetase (ArgRS), N-terminal 'additional' domain"/>
    <property type="match status" value="1"/>
</dbReference>
<dbReference type="GO" id="GO:0006420">
    <property type="term" value="P:arginyl-tRNA aminoacylation"/>
    <property type="evidence" value="ECO:0007669"/>
    <property type="project" value="UniProtKB-UniRule"/>
</dbReference>
<comment type="subcellular location">
    <subcellularLocation>
        <location evidence="1 11">Cytoplasm</location>
    </subcellularLocation>
</comment>
<keyword evidence="14" id="KW-1185">Reference proteome</keyword>
<dbReference type="SUPFAM" id="SSF47323">
    <property type="entry name" value="Anticodon-binding domain of a subclass of class I aminoacyl-tRNA synthetases"/>
    <property type="match status" value="1"/>
</dbReference>
<evidence type="ECO:0000256" key="6">
    <source>
        <dbReference type="ARBA" id="ARBA00022741"/>
    </source>
</evidence>
<evidence type="ECO:0000256" key="7">
    <source>
        <dbReference type="ARBA" id="ARBA00022840"/>
    </source>
</evidence>
<dbReference type="Pfam" id="PF00750">
    <property type="entry name" value="tRNA-synt_1d"/>
    <property type="match status" value="2"/>
</dbReference>
<evidence type="ECO:0000256" key="3">
    <source>
        <dbReference type="ARBA" id="ARBA00011245"/>
    </source>
</evidence>
<dbReference type="FunFam" id="1.10.730.10:FF:000008">
    <property type="entry name" value="Arginine--tRNA ligase"/>
    <property type="match status" value="1"/>
</dbReference>
<dbReference type="GO" id="GO:0004814">
    <property type="term" value="F:arginine-tRNA ligase activity"/>
    <property type="evidence" value="ECO:0007669"/>
    <property type="project" value="UniProtKB-UniRule"/>
</dbReference>
<evidence type="ECO:0000256" key="8">
    <source>
        <dbReference type="ARBA" id="ARBA00022917"/>
    </source>
</evidence>
<dbReference type="InterPro" id="IPR001412">
    <property type="entry name" value="aa-tRNA-synth_I_CS"/>
</dbReference>
<dbReference type="Pfam" id="PF03485">
    <property type="entry name" value="Arg_tRNA_synt_N"/>
    <property type="match status" value="1"/>
</dbReference>
<evidence type="ECO:0000256" key="9">
    <source>
        <dbReference type="ARBA" id="ARBA00023146"/>
    </source>
</evidence>
<dbReference type="FunFam" id="3.40.50.620:FF:000062">
    <property type="entry name" value="Arginine--tRNA ligase"/>
    <property type="match status" value="1"/>
</dbReference>
<comment type="catalytic activity">
    <reaction evidence="10 11">
        <text>tRNA(Arg) + L-arginine + ATP = L-arginyl-tRNA(Arg) + AMP + diphosphate</text>
        <dbReference type="Rhea" id="RHEA:20301"/>
        <dbReference type="Rhea" id="RHEA-COMP:9658"/>
        <dbReference type="Rhea" id="RHEA-COMP:9673"/>
        <dbReference type="ChEBI" id="CHEBI:30616"/>
        <dbReference type="ChEBI" id="CHEBI:32682"/>
        <dbReference type="ChEBI" id="CHEBI:33019"/>
        <dbReference type="ChEBI" id="CHEBI:78442"/>
        <dbReference type="ChEBI" id="CHEBI:78513"/>
        <dbReference type="ChEBI" id="CHEBI:456215"/>
        <dbReference type="EC" id="6.1.1.19"/>
    </reaction>
</comment>
<evidence type="ECO:0000256" key="11">
    <source>
        <dbReference type="HAMAP-Rule" id="MF_00123"/>
    </source>
</evidence>
<dbReference type="InterPro" id="IPR035684">
    <property type="entry name" value="ArgRS_core"/>
</dbReference>
<dbReference type="EMBL" id="AP022563">
    <property type="protein sequence ID" value="BBX15458.1"/>
    <property type="molecule type" value="Genomic_DNA"/>
</dbReference>
<dbReference type="Proteomes" id="UP000467006">
    <property type="component" value="Chromosome"/>
</dbReference>
<dbReference type="SUPFAM" id="SSF52374">
    <property type="entry name" value="Nucleotidylyl transferase"/>
    <property type="match status" value="1"/>
</dbReference>
<evidence type="ECO:0000256" key="2">
    <source>
        <dbReference type="ARBA" id="ARBA00005594"/>
    </source>
</evidence>
<dbReference type="RefSeq" id="WP_098006229.1">
    <property type="nucleotide sequence ID" value="NZ_AP022563.1"/>
</dbReference>
<name>A0A7I7JVL5_9MYCO</name>
<dbReference type="InterPro" id="IPR005148">
    <property type="entry name" value="Arg-tRNA-synth_N"/>
</dbReference>
<evidence type="ECO:0000256" key="12">
    <source>
        <dbReference type="RuleBase" id="RU363038"/>
    </source>
</evidence>
<dbReference type="AlphaFoldDB" id="A0A7I7JVL5"/>
<dbReference type="PROSITE" id="PS00178">
    <property type="entry name" value="AA_TRNA_LIGASE_I"/>
    <property type="match status" value="1"/>
</dbReference>
<dbReference type="InterPro" id="IPR009080">
    <property type="entry name" value="tRNAsynth_Ia_anticodon-bd"/>
</dbReference>
<dbReference type="CDD" id="cd00671">
    <property type="entry name" value="ArgRS_core"/>
    <property type="match status" value="1"/>
</dbReference>
<dbReference type="GO" id="GO:0005737">
    <property type="term" value="C:cytoplasm"/>
    <property type="evidence" value="ECO:0007669"/>
    <property type="project" value="UniProtKB-SubCell"/>
</dbReference>
<protein>
    <recommendedName>
        <fullName evidence="11">Arginine--tRNA ligase</fullName>
        <ecNumber evidence="11">6.1.1.19</ecNumber>
    </recommendedName>
    <alternativeName>
        <fullName evidence="11">Arginyl-tRNA synthetase</fullName>
        <shortName evidence="11">ArgRS</shortName>
    </alternativeName>
</protein>
<accession>A0A7I7JVL5</accession>
<dbReference type="PANTHER" id="PTHR11956">
    <property type="entry name" value="ARGINYL-TRNA SYNTHETASE"/>
    <property type="match status" value="1"/>
</dbReference>
<comment type="subunit">
    <text evidence="3 11">Monomer.</text>
</comment>
<dbReference type="InterPro" id="IPR001278">
    <property type="entry name" value="Arg-tRNA-ligase"/>
</dbReference>
<dbReference type="SMART" id="SM01016">
    <property type="entry name" value="Arg_tRNA_synt_N"/>
    <property type="match status" value="1"/>
</dbReference>
<dbReference type="FunFam" id="3.30.1360.70:FF:000003">
    <property type="entry name" value="Arginine--tRNA ligase"/>
    <property type="match status" value="1"/>
</dbReference>
<keyword evidence="7 11" id="KW-0067">ATP-binding</keyword>
<evidence type="ECO:0000256" key="4">
    <source>
        <dbReference type="ARBA" id="ARBA00022490"/>
    </source>
</evidence>
<evidence type="ECO:0000256" key="1">
    <source>
        <dbReference type="ARBA" id="ARBA00004496"/>
    </source>
</evidence>
<organism evidence="13 14">
    <name type="scientific">Mycolicibacterium duvalii</name>
    <dbReference type="NCBI Taxonomy" id="39688"/>
    <lineage>
        <taxon>Bacteria</taxon>
        <taxon>Bacillati</taxon>
        <taxon>Actinomycetota</taxon>
        <taxon>Actinomycetes</taxon>
        <taxon>Mycobacteriales</taxon>
        <taxon>Mycobacteriaceae</taxon>
        <taxon>Mycolicibacterium</taxon>
    </lineage>
</organism>
<dbReference type="Gene3D" id="1.10.730.10">
    <property type="entry name" value="Isoleucyl-tRNA Synthetase, Domain 1"/>
    <property type="match status" value="1"/>
</dbReference>
<dbReference type="InterPro" id="IPR014729">
    <property type="entry name" value="Rossmann-like_a/b/a_fold"/>
</dbReference>
<evidence type="ECO:0000256" key="10">
    <source>
        <dbReference type="ARBA" id="ARBA00049339"/>
    </source>
</evidence>
<dbReference type="Gene3D" id="3.30.1360.70">
    <property type="entry name" value="Arginyl tRNA synthetase N-terminal domain"/>
    <property type="match status" value="1"/>
</dbReference>
<dbReference type="InterPro" id="IPR008909">
    <property type="entry name" value="DALR_anticod-bd"/>
</dbReference>